<reference evidence="1 2" key="1">
    <citation type="submission" date="2015-11" db="EMBL/GenBank/DDBJ databases">
        <title>Description and complete genome sequence of a novel strain predominating in hypersaline microbial mats and representing a new family of the Bacteriodetes phylum.</title>
        <authorList>
            <person name="Spring S."/>
            <person name="Bunk B."/>
            <person name="Sproer C."/>
            <person name="Klenk H.-P."/>
        </authorList>
    </citation>
    <scope>NUCLEOTIDE SEQUENCE [LARGE SCALE GENOMIC DNA]</scope>
    <source>
        <strain evidence="1 2">L21-Spi-D4</strain>
    </source>
</reference>
<evidence type="ECO:0008006" key="3">
    <source>
        <dbReference type="Google" id="ProtNLM"/>
    </source>
</evidence>
<evidence type="ECO:0000313" key="2">
    <source>
        <dbReference type="Proteomes" id="UP000064893"/>
    </source>
</evidence>
<dbReference type="AlphaFoldDB" id="A0A0S2I0G4"/>
<proteinExistence type="predicted"/>
<dbReference type="InterPro" id="IPR014942">
    <property type="entry name" value="AbiEii"/>
</dbReference>
<dbReference type="EMBL" id="CP013118">
    <property type="protein sequence ID" value="ALO15790.1"/>
    <property type="molecule type" value="Genomic_DNA"/>
</dbReference>
<keyword evidence="2" id="KW-1185">Reference proteome</keyword>
<dbReference type="RefSeq" id="WP_057953223.1">
    <property type="nucleotide sequence ID" value="NZ_CP013118.1"/>
</dbReference>
<dbReference type="KEGG" id="blq:L21SP5_02157"/>
<dbReference type="Gene3D" id="3.10.450.620">
    <property type="entry name" value="JHP933, nucleotidyltransferase-like core domain"/>
    <property type="match status" value="1"/>
</dbReference>
<accession>A0A0S2I0G4</accession>
<dbReference type="PATRIC" id="fig|1307839.3.peg.2274"/>
<gene>
    <name evidence="1" type="ORF">L21SP5_02157</name>
</gene>
<dbReference type="STRING" id="1307839.L21SP5_02157"/>
<organism evidence="1 2">
    <name type="scientific">Salinivirga cyanobacteriivorans</name>
    <dbReference type="NCBI Taxonomy" id="1307839"/>
    <lineage>
        <taxon>Bacteria</taxon>
        <taxon>Pseudomonadati</taxon>
        <taxon>Bacteroidota</taxon>
        <taxon>Bacteroidia</taxon>
        <taxon>Bacteroidales</taxon>
        <taxon>Salinivirgaceae</taxon>
        <taxon>Salinivirga</taxon>
    </lineage>
</organism>
<name>A0A0S2I0G4_9BACT</name>
<sequence length="260" mass="30677">MINLDLIKQYFPEYLQDKVALQKYFLKEYLQVLILDYLSNTAYIQKIAFIGGTYLRLIKGIDRFSEDLDFDCKDLSKEQFLEMTDNVIQFLNRNGFHVIARDRKSDKLQAFRRNIHFPQFLFDLGLTGHKEERFLVKIEAQDQNVSYSSIMVNIKSCGFFFPFPAPPDDILCAMKLSALLSRKKGRDFYDAIFLLSQTKPNYKYLSQKSGIKNVVELKNAIYEVLKVTELNHKMRDFEHLLFKKEKGKIILRFKDFIDTL</sequence>
<dbReference type="OrthoDB" id="9780929at2"/>
<evidence type="ECO:0000313" key="1">
    <source>
        <dbReference type="EMBL" id="ALO15790.1"/>
    </source>
</evidence>
<protein>
    <recommendedName>
        <fullName evidence="3">Nucleotidyl transferase AbiEii toxin, Type IV TA system</fullName>
    </recommendedName>
</protein>
<dbReference type="Proteomes" id="UP000064893">
    <property type="component" value="Chromosome"/>
</dbReference>
<dbReference type="Pfam" id="PF08843">
    <property type="entry name" value="AbiEii"/>
    <property type="match status" value="1"/>
</dbReference>